<dbReference type="EMBL" id="RQVQ01000022">
    <property type="protein sequence ID" value="RRJ89865.1"/>
    <property type="molecule type" value="Genomic_DNA"/>
</dbReference>
<comment type="caution">
    <text evidence="1">The sequence shown here is derived from an EMBL/GenBank/DDBJ whole genome shotgun (WGS) entry which is preliminary data.</text>
</comment>
<evidence type="ECO:0000313" key="1">
    <source>
        <dbReference type="EMBL" id="RRJ89865.1"/>
    </source>
</evidence>
<reference evidence="1 2" key="1">
    <citation type="submission" date="2018-11" db="EMBL/GenBank/DDBJ databases">
        <title>Flavobacterium sp. nov., YIM 102701-2 draft genome.</title>
        <authorList>
            <person name="Li G."/>
            <person name="Jiang Y."/>
        </authorList>
    </citation>
    <scope>NUCLEOTIDE SEQUENCE [LARGE SCALE GENOMIC DNA]</scope>
    <source>
        <strain evidence="1 2">YIM 102701-2</strain>
    </source>
</reference>
<keyword evidence="2" id="KW-1185">Reference proteome</keyword>
<proteinExistence type="predicted"/>
<evidence type="ECO:0000313" key="2">
    <source>
        <dbReference type="Proteomes" id="UP000275719"/>
    </source>
</evidence>
<accession>A0A3P3W465</accession>
<dbReference type="AlphaFoldDB" id="A0A3P3W465"/>
<dbReference type="OrthoDB" id="1327449at2"/>
<sequence length="241" mass="28438">MKNLILLISICSFLNVNAQRIGPEEYFMYVEFYPAIEYIENHTLDEIDPAKFKASLLIITMGYLDKEGIDVDRYRIDFVVHPINLKQADFNKKTDNEWELLGSFNYSRQPDFFKKVAKGFELLNIELNDTISFENLEVKYAEAKWLQAINETEKAEGIFTFIEGLKIQDNRLRFIHASRLRLAQIKLKKGLKDEALNLLYKVNDKELLRISPYVHYDSGFDYNRTEPSKRLINYINETERK</sequence>
<dbReference type="Proteomes" id="UP000275719">
    <property type="component" value="Unassembled WGS sequence"/>
</dbReference>
<gene>
    <name evidence="1" type="ORF">EG240_10740</name>
</gene>
<protein>
    <submittedName>
        <fullName evidence="1">Uncharacterized protein</fullName>
    </submittedName>
</protein>
<dbReference type="RefSeq" id="WP_125019399.1">
    <property type="nucleotide sequence ID" value="NZ_RQVQ01000022.1"/>
</dbReference>
<organism evidence="1 2">
    <name type="scientific">Paenimyroides tangerinum</name>
    <dbReference type="NCBI Taxonomy" id="2488728"/>
    <lineage>
        <taxon>Bacteria</taxon>
        <taxon>Pseudomonadati</taxon>
        <taxon>Bacteroidota</taxon>
        <taxon>Flavobacteriia</taxon>
        <taxon>Flavobacteriales</taxon>
        <taxon>Flavobacteriaceae</taxon>
        <taxon>Paenimyroides</taxon>
    </lineage>
</organism>
<name>A0A3P3W465_9FLAO</name>